<sequence>MNLVGIVVLVGIGFLLSKNRRAIRWRTVLLALLIQIVFGGFVLYVPLGQKILEAVSEGFVTMLSYVNEGSSFLFGSLINEEKFGYVFLFGVFPSIIYLSALIAVLYYIGVMGLLIRGIGGFLRLILGTTQTESLATASAIFIGNPELTVRPYLFKMTNSELFVVMTAAMATISGEVVAGYVGMGVPASFIVAASCMAAPGAILYAKLLIPETEESAKFGKVKVAYDRPSNILEAASNGSADGMFISLNVGAMLLAFLSLIALLNAILGWMGSFVGLDNLSLQWMLSKVLKYLMFLIGVPWHDTEFAAQLIGLKTITNEFVGFFEFSKFIHTANGTFESFSHIDYKTGVMVSFGLCGYANIGSIAVYLGSIGYLAPSRKAELARFGMHAVIASSLANLTSAAIAGFFVGLQGM</sequence>
<feature type="transmembrane region" description="Helical" evidence="7">
    <location>
        <begin position="84"/>
        <end position="108"/>
    </location>
</feature>
<comment type="similarity">
    <text evidence="2">Belongs to the concentrative nucleoside transporter (CNT) (TC 2.A.41) family.</text>
</comment>
<dbReference type="Proteomes" id="UP000265916">
    <property type="component" value="Unassembled WGS sequence"/>
</dbReference>
<dbReference type="Pfam" id="PF01773">
    <property type="entry name" value="Nucleos_tra2_N"/>
    <property type="match status" value="1"/>
</dbReference>
<dbReference type="InterPro" id="IPR008276">
    <property type="entry name" value="C_nuclsd_transpt"/>
</dbReference>
<evidence type="ECO:0000259" key="8">
    <source>
        <dbReference type="Pfam" id="PF01773"/>
    </source>
</evidence>
<feature type="domain" description="Concentrative nucleoside transporter C-terminal" evidence="9">
    <location>
        <begin position="190"/>
        <end position="404"/>
    </location>
</feature>
<feature type="transmembrane region" description="Helical" evidence="7">
    <location>
        <begin position="386"/>
        <end position="409"/>
    </location>
</feature>
<keyword evidence="12" id="KW-1185">Reference proteome</keyword>
<dbReference type="InterPro" id="IPR011642">
    <property type="entry name" value="Gate_dom"/>
</dbReference>
<dbReference type="Pfam" id="PF07670">
    <property type="entry name" value="Gate"/>
    <property type="match status" value="1"/>
</dbReference>
<gene>
    <name evidence="11" type="ORF">CKF58_03050</name>
</gene>
<dbReference type="GO" id="GO:0005337">
    <property type="term" value="F:nucleoside transmembrane transporter activity"/>
    <property type="evidence" value="ECO:0007669"/>
    <property type="project" value="InterPro"/>
</dbReference>
<comment type="subcellular location">
    <subcellularLocation>
        <location evidence="1">Cell membrane</location>
        <topology evidence="1">Multi-pass membrane protein</topology>
    </subcellularLocation>
</comment>
<dbReference type="InterPro" id="IPR011657">
    <property type="entry name" value="CNT_C_dom"/>
</dbReference>
<evidence type="ECO:0000313" key="11">
    <source>
        <dbReference type="EMBL" id="RIY39002.1"/>
    </source>
</evidence>
<evidence type="ECO:0000256" key="4">
    <source>
        <dbReference type="ARBA" id="ARBA00022692"/>
    </source>
</evidence>
<evidence type="ECO:0000313" key="12">
    <source>
        <dbReference type="Proteomes" id="UP000265916"/>
    </source>
</evidence>
<keyword evidence="6 7" id="KW-0472">Membrane</keyword>
<protein>
    <recommendedName>
        <fullName evidence="13">Nucleoside permease</fullName>
    </recommendedName>
</protein>
<evidence type="ECO:0000259" key="10">
    <source>
        <dbReference type="Pfam" id="PF07670"/>
    </source>
</evidence>
<name>A0A3A1YLH2_9GAMM</name>
<evidence type="ECO:0000256" key="5">
    <source>
        <dbReference type="ARBA" id="ARBA00022989"/>
    </source>
</evidence>
<feature type="transmembrane region" description="Helical" evidence="7">
    <location>
        <begin position="187"/>
        <end position="209"/>
    </location>
</feature>
<keyword evidence="5 7" id="KW-1133">Transmembrane helix</keyword>
<dbReference type="Pfam" id="PF07662">
    <property type="entry name" value="Nucleos_tra2_C"/>
    <property type="match status" value="1"/>
</dbReference>
<evidence type="ECO:0000256" key="7">
    <source>
        <dbReference type="SAM" id="Phobius"/>
    </source>
</evidence>
<dbReference type="InterPro" id="IPR002668">
    <property type="entry name" value="CNT_N_dom"/>
</dbReference>
<dbReference type="GO" id="GO:0005886">
    <property type="term" value="C:plasma membrane"/>
    <property type="evidence" value="ECO:0007669"/>
    <property type="project" value="UniProtKB-SubCell"/>
</dbReference>
<proteinExistence type="inferred from homology"/>
<feature type="domain" description="Nucleoside transporter/FeoB GTPase Gate" evidence="10">
    <location>
        <begin position="88"/>
        <end position="184"/>
    </location>
</feature>
<dbReference type="PANTHER" id="PTHR10590">
    <property type="entry name" value="SODIUM/NUCLEOSIDE COTRANSPORTER"/>
    <property type="match status" value="1"/>
</dbReference>
<evidence type="ECO:0000256" key="3">
    <source>
        <dbReference type="ARBA" id="ARBA00022475"/>
    </source>
</evidence>
<dbReference type="GO" id="GO:0015293">
    <property type="term" value="F:symporter activity"/>
    <property type="evidence" value="ECO:0007669"/>
    <property type="project" value="TreeGrafter"/>
</dbReference>
<keyword evidence="4 7" id="KW-0812">Transmembrane</keyword>
<dbReference type="AlphaFoldDB" id="A0A3A1YLH2"/>
<keyword evidence="3" id="KW-1003">Cell membrane</keyword>
<accession>A0A3A1YLH2</accession>
<dbReference type="EMBL" id="NRJG01000045">
    <property type="protein sequence ID" value="RIY39002.1"/>
    <property type="molecule type" value="Genomic_DNA"/>
</dbReference>
<comment type="caution">
    <text evidence="11">The sequence shown here is derived from an EMBL/GenBank/DDBJ whole genome shotgun (WGS) entry which is preliminary data.</text>
</comment>
<organism evidence="11 12">
    <name type="scientific">Psittacicella hinzii</name>
    <dbReference type="NCBI Taxonomy" id="2028575"/>
    <lineage>
        <taxon>Bacteria</taxon>
        <taxon>Pseudomonadati</taxon>
        <taxon>Pseudomonadota</taxon>
        <taxon>Gammaproteobacteria</taxon>
        <taxon>Pasteurellales</taxon>
        <taxon>Psittacicellaceae</taxon>
        <taxon>Psittacicella</taxon>
    </lineage>
</organism>
<dbReference type="OrthoDB" id="9766455at2"/>
<feature type="transmembrane region" description="Helical" evidence="7">
    <location>
        <begin position="253"/>
        <end position="276"/>
    </location>
</feature>
<dbReference type="RefSeq" id="WP_119530842.1">
    <property type="nucleotide sequence ID" value="NZ_JBHSSP010000032.1"/>
</dbReference>
<evidence type="ECO:0008006" key="13">
    <source>
        <dbReference type="Google" id="ProtNLM"/>
    </source>
</evidence>
<reference evidence="11 12" key="1">
    <citation type="submission" date="2017-08" db="EMBL/GenBank/DDBJ databases">
        <title>Reclassification of Bisgaard taxon 37 and 44.</title>
        <authorList>
            <person name="Christensen H."/>
        </authorList>
    </citation>
    <scope>NUCLEOTIDE SEQUENCE [LARGE SCALE GENOMIC DNA]</scope>
    <source>
        <strain evidence="11 12">111</strain>
    </source>
</reference>
<evidence type="ECO:0000256" key="6">
    <source>
        <dbReference type="ARBA" id="ARBA00023136"/>
    </source>
</evidence>
<feature type="transmembrane region" description="Helical" evidence="7">
    <location>
        <begin position="348"/>
        <end position="374"/>
    </location>
</feature>
<feature type="transmembrane region" description="Helical" evidence="7">
    <location>
        <begin position="161"/>
        <end position="181"/>
    </location>
</feature>
<feature type="domain" description="Concentrative nucleoside transporter N-terminal" evidence="8">
    <location>
        <begin position="4"/>
        <end position="77"/>
    </location>
</feature>
<dbReference type="PANTHER" id="PTHR10590:SF4">
    <property type="entry name" value="SOLUTE CARRIER FAMILY 28 MEMBER 3"/>
    <property type="match status" value="1"/>
</dbReference>
<evidence type="ECO:0000256" key="2">
    <source>
        <dbReference type="ARBA" id="ARBA00009033"/>
    </source>
</evidence>
<feature type="transmembrane region" description="Helical" evidence="7">
    <location>
        <begin position="27"/>
        <end position="47"/>
    </location>
</feature>
<evidence type="ECO:0000256" key="1">
    <source>
        <dbReference type="ARBA" id="ARBA00004651"/>
    </source>
</evidence>
<evidence type="ECO:0000259" key="9">
    <source>
        <dbReference type="Pfam" id="PF07662"/>
    </source>
</evidence>